<feature type="region of interest" description="Disordered" evidence="1">
    <location>
        <begin position="214"/>
        <end position="233"/>
    </location>
</feature>
<proteinExistence type="predicted"/>
<feature type="compositionally biased region" description="Basic and acidic residues" evidence="1">
    <location>
        <begin position="157"/>
        <end position="169"/>
    </location>
</feature>
<name>A0AAV4JLT4_9GAST</name>
<feature type="compositionally biased region" description="Low complexity" evidence="1">
    <location>
        <begin position="255"/>
        <end position="269"/>
    </location>
</feature>
<dbReference type="AlphaFoldDB" id="A0AAV4JLT4"/>
<reference evidence="2 3" key="1">
    <citation type="journal article" date="2021" name="Elife">
        <title>Chloroplast acquisition without the gene transfer in kleptoplastic sea slugs, Plakobranchus ocellatus.</title>
        <authorList>
            <person name="Maeda T."/>
            <person name="Takahashi S."/>
            <person name="Yoshida T."/>
            <person name="Shimamura S."/>
            <person name="Takaki Y."/>
            <person name="Nagai Y."/>
            <person name="Toyoda A."/>
            <person name="Suzuki Y."/>
            <person name="Arimoto A."/>
            <person name="Ishii H."/>
            <person name="Satoh N."/>
            <person name="Nishiyama T."/>
            <person name="Hasebe M."/>
            <person name="Maruyama T."/>
            <person name="Minagawa J."/>
            <person name="Obokata J."/>
            <person name="Shigenobu S."/>
        </authorList>
    </citation>
    <scope>NUCLEOTIDE SEQUENCE [LARGE SCALE GENOMIC DNA]</scope>
</reference>
<evidence type="ECO:0000256" key="1">
    <source>
        <dbReference type="SAM" id="MobiDB-lite"/>
    </source>
</evidence>
<gene>
    <name evidence="2" type="ORF">ElyMa_003361400</name>
</gene>
<keyword evidence="3" id="KW-1185">Reference proteome</keyword>
<sequence length="306" mass="33187">MPAMEPEIMGYSQNSSAFNTLNASDDSTLNAPVESVAVNGLNRRASVEADNVESLQQTLDDSKTNDKNVFKRFKELWLIKKIMAFFQCIFCCSASGKKPENAASAPLPDSNGPTISIVVHECSDPVEPPLVVVSDVPQSVETSHVVGEEVLQDSDDREQLVESEVRTDPGADPSVTAVRDTELQSSAVGNAETVEMSQDREQLNEMAHMGEDFDGMEDFSNDGQPVSLQRAHGQQPEFLSLLSTISERTEPVSLASSTQTGGSQASTSAFPKDCPELPNSRKSSAIRVFNRALDERVSFSSRLHSS</sequence>
<feature type="region of interest" description="Disordered" evidence="1">
    <location>
        <begin position="250"/>
        <end position="283"/>
    </location>
</feature>
<protein>
    <submittedName>
        <fullName evidence="2">Uncharacterized protein</fullName>
    </submittedName>
</protein>
<dbReference type="Proteomes" id="UP000762676">
    <property type="component" value="Unassembled WGS sequence"/>
</dbReference>
<evidence type="ECO:0000313" key="2">
    <source>
        <dbReference type="EMBL" id="GFS22346.1"/>
    </source>
</evidence>
<accession>A0AAV4JLT4</accession>
<dbReference type="EMBL" id="BMAT01006930">
    <property type="protein sequence ID" value="GFS22346.1"/>
    <property type="molecule type" value="Genomic_DNA"/>
</dbReference>
<evidence type="ECO:0000313" key="3">
    <source>
        <dbReference type="Proteomes" id="UP000762676"/>
    </source>
</evidence>
<comment type="caution">
    <text evidence="2">The sequence shown here is derived from an EMBL/GenBank/DDBJ whole genome shotgun (WGS) entry which is preliminary data.</text>
</comment>
<feature type="region of interest" description="Disordered" evidence="1">
    <location>
        <begin position="152"/>
        <end position="175"/>
    </location>
</feature>
<organism evidence="2 3">
    <name type="scientific">Elysia marginata</name>
    <dbReference type="NCBI Taxonomy" id="1093978"/>
    <lineage>
        <taxon>Eukaryota</taxon>
        <taxon>Metazoa</taxon>
        <taxon>Spiralia</taxon>
        <taxon>Lophotrochozoa</taxon>
        <taxon>Mollusca</taxon>
        <taxon>Gastropoda</taxon>
        <taxon>Heterobranchia</taxon>
        <taxon>Euthyneura</taxon>
        <taxon>Panpulmonata</taxon>
        <taxon>Sacoglossa</taxon>
        <taxon>Placobranchoidea</taxon>
        <taxon>Plakobranchidae</taxon>
        <taxon>Elysia</taxon>
    </lineage>
</organism>